<gene>
    <name evidence="1" type="ordered locus">BAMF_0183</name>
</gene>
<dbReference type="RefSeq" id="WP_013350856.1">
    <property type="nucleotide sequence ID" value="NC_014551.1"/>
</dbReference>
<organism evidence="1 2">
    <name type="scientific">Bacillus amyloliquefaciens (strain ATCC 23350 / DSM 7 / BCRC 11601 / CCUG 28519 / NBRC 15535 / NRRL B-14393 / F)</name>
    <dbReference type="NCBI Taxonomy" id="692420"/>
    <lineage>
        <taxon>Bacteria</taxon>
        <taxon>Bacillati</taxon>
        <taxon>Bacillota</taxon>
        <taxon>Bacilli</taxon>
        <taxon>Bacillales</taxon>
        <taxon>Bacillaceae</taxon>
        <taxon>Bacillus</taxon>
        <taxon>Bacillus amyloliquefaciens group</taxon>
    </lineage>
</organism>
<reference evidence="2" key="2">
    <citation type="journal article" date="2011" name="J. Biotechnol.">
        <title>Genome sequence of B. amyloliquefaciens type strain DSM7(T) reveals differences to plant-associated B. amyloliquefaciens FZB42.</title>
        <authorList>
            <person name="Ruckert C."/>
            <person name="Blom J."/>
            <person name="Chen X."/>
            <person name="Reva O."/>
            <person name="Borriss R."/>
        </authorList>
    </citation>
    <scope>NUCLEOTIDE SEQUENCE [LARGE SCALE GENOMIC DNA]</scope>
    <source>
        <strain evidence="2">DSM 7</strain>
    </source>
</reference>
<evidence type="ECO:0000313" key="2">
    <source>
        <dbReference type="Proteomes" id="UP000006562"/>
    </source>
</evidence>
<sequence length="1566" mass="185307">MYKDIAINWDVFQYKFTEKTRDVFEYLAYILFCHEFKIETGIFRYFNQPYVETLPVTTEEGCIGFQAKYYDAGTSIADKKTELKNAIKGAKTKYPEIDRFIIYTNKELSASSKKDTVKPEYQTEIEEYGLERDILVEWRVKSNFEIMLMRPELELIRDYFFNPDSGIKGYLAQVKLHSQSKLENIKSTIRYRDQIIKINKNNDFDIHSFYESEIPCLIIYGEGGSGKSGFAKDLLENENRANIAFKATDFDVTTFAEFSRRFGEYTFEDYLKLFQDDENKVCLIDSTEKVLVMNNRDIFNEFVNLSIKYGWKIIFTVRTVHKDNFINTFLNGVRYQELKIETLSKQELQYLLKDSDFPLPKEESYINLICNLFYLNLYIEIACESDSDILTIEQFIESIWTYKIKNTNHYRELDIRREKTICNIVLSCANKGVYYYEYQLYDDSEAIAALREDEIIFYDEVMRGYSLSHDIYEEIVLKHIFENLYIKKEDCKSFFEEIGDSLVVRKNLRLWLKDKLVQKTEGIKDFIIEVFYTSKISSIWQDEILITLMSIEDNQISINFIKSMLTRDEYKLLFRAIFLLNTTCRIINNDFWNKILTSEEQKSANLYRSTKPTGAGWGYIFNFIYENLTAIEWKPQNIMLVIECLYSWTSHNVKGIETKHACLIALYLYNKVKADKSLIYKLNDKKIEKINNVILSSAWEIDSELSIIVEEVTTDTDFNHLHKYYDLCVQGLTNVYNCGNLVDSNPKLVFDLANKYWFFKDSMFYSPREIEDAFKLNDSTSHDYYPSSAFQTPIFRLLQSSPWETIDFIIELFNKITIDYSNSELVEKYDELLTIKINLSNGKEIEQVASERLWLMHRGTYPAPNLLESILMALERWLLLVLEEIPGVIEKICIKLLSSQSAALTSVVVSLVEAYPQKLFNIACILISSKEVFILDNIRAVKEFGSNFLKGVVPANKLYEDERIRTNNQAFRKKRLEDVILEYQLNLEKLPIEVLENRNKILYSQLDKVFEKIEQFEEEYQFVYYRMDIRKLKLDTDNFFEKDGHTYASLVTELPASLVEIHNKTEEKNRKIFNRNDLYMWSIARFEHKRDSEKYIDYENNPLKALGEAREIWESENNEYFYLQKYAPIYVFAILIRDYKELISEDDCHYCKDSILNFIELNIESGNVIQTGSGFEAAIYILPLIISNEDMSDISLKKSIELLLILILDSNKLVIQTFSTKMWETNFKIASGIFCGYVELKPLYDSEVRIYNGISSIEFINKNQHVINNIIKNVYAIPNDFSHLSYNSLLNLNMLLAPTNEITVMKSIEIGKNIWEILFEKRHKRREDVVANIETEMEYIKWLAKYLMCISLEEQKKLIRAFEPFINSCESFEWLLRDIILKQDEMDKYDEFWNIWNNIQPIIISLCKKTEERDRTVSSREYHDDIHQIVITYLFAFHWWNDKIKSWHSLKKDDHLFFRYISYELGYKPGVLYAIGRVLNTVGYNNYLSQGIDWLYEIINNNPHLEQKKLEVNTEYYIEEYMQRYILENRLSFKKKPALRNKVIVVLNFLVNRGSTVSYMLRESIV</sequence>
<protein>
    <submittedName>
        <fullName evidence="1">Uncharacterized protein</fullName>
    </submittedName>
</protein>
<dbReference type="EMBL" id="FN597644">
    <property type="protein sequence ID" value="CBI41309.1"/>
    <property type="molecule type" value="Genomic_DNA"/>
</dbReference>
<dbReference type="InterPro" id="IPR027417">
    <property type="entry name" value="P-loop_NTPase"/>
</dbReference>
<name>A0A9P1JE84_BACAS</name>
<evidence type="ECO:0000313" key="1">
    <source>
        <dbReference type="EMBL" id="CBI41309.1"/>
    </source>
</evidence>
<dbReference type="SUPFAM" id="SSF52540">
    <property type="entry name" value="P-loop containing nucleoside triphosphate hydrolases"/>
    <property type="match status" value="1"/>
</dbReference>
<proteinExistence type="predicted"/>
<reference evidence="1 2" key="1">
    <citation type="journal article" date="2011" name="Int. J. Syst. Evol. Microbiol.">
        <title>Relationship of Bacillus amyloliquefaciens clades associated with strains DSM 7T and FZB42T: a proposal for Bacillus amyloliquefaciens subsp. amyloliquefaciens subsp. nov. and Bacillus amyloliquefaciens subsp. plantarum subsp. nov. based on complete genome sequence comparisons.</title>
        <authorList>
            <person name="Borriss R."/>
            <person name="Chen X.H."/>
            <person name="Rueckert C."/>
            <person name="Blom J."/>
            <person name="Becker A."/>
            <person name="Baumgarth B."/>
            <person name="Fan B."/>
            <person name="Pukall R."/>
            <person name="Schumann P."/>
            <person name="Sproer C."/>
            <person name="Junge H."/>
            <person name="Vater J."/>
            <person name="Puhler A."/>
            <person name="Klenk H.P."/>
        </authorList>
    </citation>
    <scope>NUCLEOTIDE SEQUENCE [LARGE SCALE GENOMIC DNA]</scope>
    <source>
        <strain evidence="2">DSM 7</strain>
    </source>
</reference>
<dbReference type="KEGG" id="bao:BAMF_0183"/>
<dbReference type="Proteomes" id="UP000006562">
    <property type="component" value="Chromosome"/>
</dbReference>
<keyword evidence="2" id="KW-1185">Reference proteome</keyword>
<accession>A0A9P1JE84</accession>